<dbReference type="EMBL" id="CP031307">
    <property type="protein sequence ID" value="QCC56907.1"/>
    <property type="molecule type" value="Genomic_DNA"/>
</dbReference>
<sequence>MVGTVTISIEIELGWGLVRFNKFDKLSENREAETRHLSRLLDQCEEYDVPITFNIVGHLLHESCDGTHDGPHDEDWWDVDPGTSVDEDPEFYAPDLIDDIRSRRTDHEICTHTYSHIECNEVDPEIVRWELNRAQRVHDEHGLGKTGSIVPPRHSTPPSDVLVDTGIRTKRTPHYKAHDEHHPATAVGKLYDILFGSHPAVEPAVRQGVLESYSPEYITFAAPFLQTGTSEPHPVYRSIPLFVRQRLHERNLRQGIDAAATTDSFVHYWSHLYDFSNEKQWPQAKSFVRQLSEIQEMGDIRVRTMKDLQYEYEQRAPHDDLSAQAQQDDLCPTREVGQPKPANAPLDHSFDHDA</sequence>
<gene>
    <name evidence="3" type="ORF">DV706_20010</name>
</gene>
<geneLocation type="plasmid" evidence="3">
    <name>unnamed2</name>
</geneLocation>
<feature type="domain" description="NodB homology" evidence="2">
    <location>
        <begin position="34"/>
        <end position="153"/>
    </location>
</feature>
<dbReference type="SUPFAM" id="SSF88713">
    <property type="entry name" value="Glycoside hydrolase/deacetylase"/>
    <property type="match status" value="1"/>
</dbReference>
<dbReference type="GO" id="GO:0005975">
    <property type="term" value="P:carbohydrate metabolic process"/>
    <property type="evidence" value="ECO:0007669"/>
    <property type="project" value="InterPro"/>
</dbReference>
<dbReference type="AlphaFoldDB" id="A0A4D6HVM2"/>
<dbReference type="Pfam" id="PF01522">
    <property type="entry name" value="Polysacc_deac_1"/>
    <property type="match status" value="1"/>
</dbReference>
<feature type="region of interest" description="Disordered" evidence="1">
    <location>
        <begin position="142"/>
        <end position="164"/>
    </location>
</feature>
<feature type="region of interest" description="Disordered" evidence="1">
    <location>
        <begin position="316"/>
        <end position="354"/>
    </location>
</feature>
<keyword evidence="3" id="KW-0614">Plasmid</keyword>
<proteinExistence type="predicted"/>
<dbReference type="InterPro" id="IPR011330">
    <property type="entry name" value="Glyco_hydro/deAcase_b/a-brl"/>
</dbReference>
<dbReference type="GO" id="GO:0016810">
    <property type="term" value="F:hydrolase activity, acting on carbon-nitrogen (but not peptide) bonds"/>
    <property type="evidence" value="ECO:0007669"/>
    <property type="project" value="InterPro"/>
</dbReference>
<dbReference type="InterPro" id="IPR002509">
    <property type="entry name" value="NODB_dom"/>
</dbReference>
<dbReference type="KEGG" id="nbg:DV706_20010"/>
<evidence type="ECO:0000313" key="4">
    <source>
        <dbReference type="Proteomes" id="UP000296822"/>
    </source>
</evidence>
<reference evidence="3 4" key="1">
    <citation type="journal article" date="2019" name="Nat. Commun.">
        <title>A new type of DNA phosphorothioation-based antiviral system in archaea.</title>
        <authorList>
            <person name="Xiong L."/>
            <person name="Liu S."/>
            <person name="Chen S."/>
            <person name="Xiao Y."/>
            <person name="Zhu B."/>
            <person name="Gao Y."/>
            <person name="Zhang Y."/>
            <person name="Chen B."/>
            <person name="Luo J."/>
            <person name="Deng Z."/>
            <person name="Chen X."/>
            <person name="Wang L."/>
            <person name="Chen S."/>
        </authorList>
    </citation>
    <scope>NUCLEOTIDE SEQUENCE [LARGE SCALE GENOMIC DNA]</scope>
    <source>
        <strain evidence="3 4">JCM 10635</strain>
        <plasmid evidence="3 4">unnamed2</plasmid>
    </source>
</reference>
<organism evidence="3 4">
    <name type="scientific">Natronorubrum bangense</name>
    <dbReference type="NCBI Taxonomy" id="61858"/>
    <lineage>
        <taxon>Archaea</taxon>
        <taxon>Methanobacteriati</taxon>
        <taxon>Methanobacteriota</taxon>
        <taxon>Stenosarchaea group</taxon>
        <taxon>Halobacteria</taxon>
        <taxon>Halobacteriales</taxon>
        <taxon>Natrialbaceae</taxon>
        <taxon>Natronorubrum</taxon>
    </lineage>
</organism>
<protein>
    <submittedName>
        <fullName evidence="3">Polysaccharide deacetylase</fullName>
    </submittedName>
</protein>
<dbReference type="Gene3D" id="3.20.20.370">
    <property type="entry name" value="Glycoside hydrolase/deacetylase"/>
    <property type="match status" value="1"/>
</dbReference>
<evidence type="ECO:0000259" key="2">
    <source>
        <dbReference type="Pfam" id="PF01522"/>
    </source>
</evidence>
<evidence type="ECO:0000256" key="1">
    <source>
        <dbReference type="SAM" id="MobiDB-lite"/>
    </source>
</evidence>
<accession>A0A4D6HVM2</accession>
<evidence type="ECO:0000313" key="3">
    <source>
        <dbReference type="EMBL" id="QCC56907.1"/>
    </source>
</evidence>
<name>A0A4D6HVM2_9EURY</name>
<dbReference type="Proteomes" id="UP000296822">
    <property type="component" value="Plasmid unnamed2"/>
</dbReference>